<name>A0A0E9T2C8_ANGAN</name>
<dbReference type="EMBL" id="GBXM01060831">
    <property type="protein sequence ID" value="JAH47746.1"/>
    <property type="molecule type" value="Transcribed_RNA"/>
</dbReference>
<protein>
    <submittedName>
        <fullName evidence="1">Uncharacterized protein</fullName>
    </submittedName>
</protein>
<reference evidence="1" key="1">
    <citation type="submission" date="2014-11" db="EMBL/GenBank/DDBJ databases">
        <authorList>
            <person name="Amaro Gonzalez C."/>
        </authorList>
    </citation>
    <scope>NUCLEOTIDE SEQUENCE</scope>
</reference>
<organism evidence="1">
    <name type="scientific">Anguilla anguilla</name>
    <name type="common">European freshwater eel</name>
    <name type="synonym">Muraena anguilla</name>
    <dbReference type="NCBI Taxonomy" id="7936"/>
    <lineage>
        <taxon>Eukaryota</taxon>
        <taxon>Metazoa</taxon>
        <taxon>Chordata</taxon>
        <taxon>Craniata</taxon>
        <taxon>Vertebrata</taxon>
        <taxon>Euteleostomi</taxon>
        <taxon>Actinopterygii</taxon>
        <taxon>Neopterygii</taxon>
        <taxon>Teleostei</taxon>
        <taxon>Anguilliformes</taxon>
        <taxon>Anguillidae</taxon>
        <taxon>Anguilla</taxon>
    </lineage>
</organism>
<dbReference type="AlphaFoldDB" id="A0A0E9T2C8"/>
<accession>A0A0E9T2C8</accession>
<evidence type="ECO:0000313" key="1">
    <source>
        <dbReference type="EMBL" id="JAH47746.1"/>
    </source>
</evidence>
<sequence>MPPPPTQPSSSPVTGPIWTAAASFLLASLPSPSDLCSSSRMLLLV</sequence>
<reference evidence="1" key="2">
    <citation type="journal article" date="2015" name="Fish Shellfish Immunol.">
        <title>Early steps in the European eel (Anguilla anguilla)-Vibrio vulnificus interaction in the gills: Role of the RtxA13 toxin.</title>
        <authorList>
            <person name="Callol A."/>
            <person name="Pajuelo D."/>
            <person name="Ebbesson L."/>
            <person name="Teles M."/>
            <person name="MacKenzie S."/>
            <person name="Amaro C."/>
        </authorList>
    </citation>
    <scope>NUCLEOTIDE SEQUENCE</scope>
</reference>
<proteinExistence type="predicted"/>